<dbReference type="EMBL" id="FOBS01000048">
    <property type="protein sequence ID" value="SEM79108.1"/>
    <property type="molecule type" value="Genomic_DNA"/>
</dbReference>
<evidence type="ECO:0000256" key="1">
    <source>
        <dbReference type="SAM" id="MobiDB-lite"/>
    </source>
</evidence>
<dbReference type="STRING" id="43775.SAMN04489760_14815"/>
<dbReference type="RefSeq" id="WP_093884903.1">
    <property type="nucleotide sequence ID" value="NZ_FOBS01000048.1"/>
</dbReference>
<feature type="compositionally biased region" description="Basic and acidic residues" evidence="1">
    <location>
        <begin position="79"/>
        <end position="89"/>
    </location>
</feature>
<name>A0A1H8BAR8_9BACT</name>
<dbReference type="OrthoDB" id="7156573at2"/>
<accession>A0A1H8BAR8</accession>
<evidence type="ECO:0000313" key="3">
    <source>
        <dbReference type="Proteomes" id="UP000198744"/>
    </source>
</evidence>
<feature type="region of interest" description="Disordered" evidence="1">
    <location>
        <begin position="59"/>
        <end position="101"/>
    </location>
</feature>
<feature type="compositionally biased region" description="Polar residues" evidence="1">
    <location>
        <begin position="61"/>
        <end position="74"/>
    </location>
</feature>
<sequence>MADELFITTTTEVSILTETPAEAQLVETSAEENYSFTTSESPASVIETELPAEVVLETETADPQTIRIETTGPQGSPGEKGEKGDKGDPGDPGLTAGSADGDFLRYDAETGTWLPESAVATLVEFKADTDIAGAVSNYHAPGSDNQDLSGYMTKAANLSDLENAETARTNLGVPTLTEVKTDSDIADTLAKRHGNSLDHAQGTDQYLDCGGSNQVTAAQVKSAVSNSHAPGSDNQDLSGLMAKSANLSDVSDAATARTNLGVPTLAEVKYDSDIADGLAKRHSNSLDHTQGTDQYLDYGGSNQVTAAQVKSAVSNAHTPGSDNQDLSGYATKNEVAARGGAAGHSQGIAMGYSASLGGIQVPYNASYDAGTHDFTITWRGSLPAWTMSSSQWLLYIRSGSSGAYVGFGLYISTTNIIQLYLYRSDSGTAFSFGTEDFDDFSTHEITIAVTRETAAAAGSAVCYVDGIQWGEAQEIPAASTASLSASASLYISGSDGSRITSITNKVAVFNKALSAAEVYAIYCNGVDYANLQGSNSSVYTSDFSSGTDSWTPTRGTRTGNVDSIAGVSDCLSFYASSDANTSHYIAKSGTLVPYMYYKVILDYYIPSGNTNLDGIRVGGTGTANALRTTGSWVTDAESIIFTTTATSLIIMAEANFNSSFTGAGSASDDLFYIKNIRVFPVGACLLLEPDGIQPAPGQWLDSSINGNHARHTSTHSRTIIKGNSFEIRWVCTWSGTHEAQYIGGINQAILPADCYITEIIGVITGTVINDIIIGDGSDTDRWVAITSGLAAGIVSFTPANRVSDGTNYKMVVDPDANFTGSIAFTIRGIILET</sequence>
<protein>
    <submittedName>
        <fullName evidence="2">Uncharacterized protein</fullName>
    </submittedName>
</protein>
<dbReference type="AlphaFoldDB" id="A0A1H8BAR8"/>
<gene>
    <name evidence="2" type="ORF">SAMN04489760_14815</name>
</gene>
<dbReference type="Proteomes" id="UP000198744">
    <property type="component" value="Unassembled WGS sequence"/>
</dbReference>
<proteinExistence type="predicted"/>
<keyword evidence="3" id="KW-1185">Reference proteome</keyword>
<evidence type="ECO:0000313" key="2">
    <source>
        <dbReference type="EMBL" id="SEM79108.1"/>
    </source>
</evidence>
<dbReference type="SUPFAM" id="SSF49899">
    <property type="entry name" value="Concanavalin A-like lectins/glucanases"/>
    <property type="match status" value="1"/>
</dbReference>
<dbReference type="InterPro" id="IPR013320">
    <property type="entry name" value="ConA-like_dom_sf"/>
</dbReference>
<dbReference type="Gene3D" id="2.60.120.200">
    <property type="match status" value="1"/>
</dbReference>
<reference evidence="2 3" key="1">
    <citation type="submission" date="2016-10" db="EMBL/GenBank/DDBJ databases">
        <authorList>
            <person name="de Groot N.N."/>
        </authorList>
    </citation>
    <scope>NUCLEOTIDE SEQUENCE [LARGE SCALE GENOMIC DNA]</scope>
    <source>
        <strain evidence="2 3">DSM 8423</strain>
    </source>
</reference>
<organism evidence="2 3">
    <name type="scientific">Syntrophus gentianae</name>
    <dbReference type="NCBI Taxonomy" id="43775"/>
    <lineage>
        <taxon>Bacteria</taxon>
        <taxon>Pseudomonadati</taxon>
        <taxon>Thermodesulfobacteriota</taxon>
        <taxon>Syntrophia</taxon>
        <taxon>Syntrophales</taxon>
        <taxon>Syntrophaceae</taxon>
        <taxon>Syntrophus</taxon>
    </lineage>
</organism>